<dbReference type="InterPro" id="IPR011009">
    <property type="entry name" value="Kinase-like_dom_sf"/>
</dbReference>
<feature type="domain" description="CHK kinase-like" evidence="1">
    <location>
        <begin position="117"/>
        <end position="290"/>
    </location>
</feature>
<evidence type="ECO:0000313" key="3">
    <source>
        <dbReference type="Proteomes" id="UP001428817"/>
    </source>
</evidence>
<dbReference type="Gene3D" id="3.90.1200.10">
    <property type="match status" value="1"/>
</dbReference>
<organism evidence="2 3">
    <name type="scientific">Pseudonocardia eucalypti</name>
    <dbReference type="NCBI Taxonomy" id="648755"/>
    <lineage>
        <taxon>Bacteria</taxon>
        <taxon>Bacillati</taxon>
        <taxon>Actinomycetota</taxon>
        <taxon>Actinomycetes</taxon>
        <taxon>Pseudonocardiales</taxon>
        <taxon>Pseudonocardiaceae</taxon>
        <taxon>Pseudonocardia</taxon>
    </lineage>
</organism>
<protein>
    <submittedName>
        <fullName evidence="2">Phosphotransferase</fullName>
    </submittedName>
</protein>
<proteinExistence type="predicted"/>
<name>A0ABP9PTW0_9PSEU</name>
<dbReference type="PANTHER" id="PTHR11012">
    <property type="entry name" value="PROTEIN KINASE-LIKE DOMAIN-CONTAINING"/>
    <property type="match status" value="1"/>
</dbReference>
<dbReference type="RefSeq" id="WP_185066531.1">
    <property type="nucleotide sequence ID" value="NZ_BAABJP010000007.1"/>
</dbReference>
<dbReference type="EMBL" id="BAABJP010000007">
    <property type="protein sequence ID" value="GAA5152117.1"/>
    <property type="molecule type" value="Genomic_DNA"/>
</dbReference>
<keyword evidence="3" id="KW-1185">Reference proteome</keyword>
<dbReference type="SMART" id="SM00587">
    <property type="entry name" value="CHK"/>
    <property type="match status" value="1"/>
</dbReference>
<dbReference type="Proteomes" id="UP001428817">
    <property type="component" value="Unassembled WGS sequence"/>
</dbReference>
<dbReference type="InterPro" id="IPR015897">
    <property type="entry name" value="CHK_kinase-like"/>
</dbReference>
<comment type="caution">
    <text evidence="2">The sequence shown here is derived from an EMBL/GenBank/DDBJ whole genome shotgun (WGS) entry which is preliminary data.</text>
</comment>
<gene>
    <name evidence="2" type="ORF">GCM10023321_20290</name>
</gene>
<evidence type="ECO:0000313" key="2">
    <source>
        <dbReference type="EMBL" id="GAA5152117.1"/>
    </source>
</evidence>
<dbReference type="InterPro" id="IPR002575">
    <property type="entry name" value="Aminoglycoside_PTrfase"/>
</dbReference>
<sequence>MRTTTDLPLSVDDITPSWLTRALRAGGDPDVTVRELAVTGVVWGTATKVLLRADYAAGGTRHPERLCVKGGFVPELRAIMAPGYRTEARFYREIAPQLDQGLPRCWFAGEDGEQGVVILDDLAARGARFRDAREPLTVDQAAAALEVLASWHRRRDIAVPWRTAAPHLRAMVGGLLTPAHWDTYIGQTTGGPVLDVLDDRERVGRAFGALWASEDAGPQSLTHGDANLTNVYLDAAGSPRFLDWQFAGLGDAYHDVALFLIGALSVEDRRAHEQPLLRAYLAARADTAETFDEAWTAYRRHPLHGAVYALTPEEMQPSAIRAALADRFAQAALDLDTYRLLGA</sequence>
<dbReference type="Pfam" id="PF01636">
    <property type="entry name" value="APH"/>
    <property type="match status" value="1"/>
</dbReference>
<evidence type="ECO:0000259" key="1">
    <source>
        <dbReference type="SMART" id="SM00587"/>
    </source>
</evidence>
<dbReference type="SUPFAM" id="SSF56112">
    <property type="entry name" value="Protein kinase-like (PK-like)"/>
    <property type="match status" value="1"/>
</dbReference>
<reference evidence="3" key="1">
    <citation type="journal article" date="2019" name="Int. J. Syst. Evol. Microbiol.">
        <title>The Global Catalogue of Microorganisms (GCM) 10K type strain sequencing project: providing services to taxonomists for standard genome sequencing and annotation.</title>
        <authorList>
            <consortium name="The Broad Institute Genomics Platform"/>
            <consortium name="The Broad Institute Genome Sequencing Center for Infectious Disease"/>
            <person name="Wu L."/>
            <person name="Ma J."/>
        </authorList>
    </citation>
    <scope>NUCLEOTIDE SEQUENCE [LARGE SCALE GENOMIC DNA]</scope>
    <source>
        <strain evidence="3">JCM 18303</strain>
    </source>
</reference>
<dbReference type="PANTHER" id="PTHR11012:SF30">
    <property type="entry name" value="PROTEIN KINASE-LIKE DOMAIN-CONTAINING"/>
    <property type="match status" value="1"/>
</dbReference>
<accession>A0ABP9PTW0</accession>